<sequence length="142" mass="14937">MSQYYDKMPQQAEASYPFQHVQPPGYVHQQQDYVPPQHYSHNQHGSPSLNAGQCHCLNCSADGQDRSGSPYPPVGESASYYDGSSFSQQQSHGQEGEKGLGSTVIGGAAGGYVAHQMGGGKLAIAGGAVLGAVGMNMVNHKL</sequence>
<dbReference type="Proteomes" id="UP001177260">
    <property type="component" value="Unassembled WGS sequence"/>
</dbReference>
<reference evidence="1 2" key="1">
    <citation type="journal article" date="2023" name="ACS Omega">
        <title>Identification of the Neoaspergillic Acid Biosynthesis Gene Cluster by Establishing an In Vitro CRISPR-Ribonucleoprotein Genetic System in Aspergillus melleus.</title>
        <authorList>
            <person name="Yuan B."/>
            <person name="Grau M.F."/>
            <person name="Murata R.M."/>
            <person name="Torok T."/>
            <person name="Venkateswaran K."/>
            <person name="Stajich J.E."/>
            <person name="Wang C.C.C."/>
        </authorList>
    </citation>
    <scope>NUCLEOTIDE SEQUENCE [LARGE SCALE GENOMIC DNA]</scope>
    <source>
        <strain evidence="1 2">IMV 1140</strain>
    </source>
</reference>
<comment type="caution">
    <text evidence="1">The sequence shown here is derived from an EMBL/GenBank/DDBJ whole genome shotgun (WGS) entry which is preliminary data.</text>
</comment>
<proteinExistence type="predicted"/>
<name>A0ACC3BAE4_9EURO</name>
<evidence type="ECO:0000313" key="1">
    <source>
        <dbReference type="EMBL" id="KAK1147371.1"/>
    </source>
</evidence>
<accession>A0ACC3BAE4</accession>
<dbReference type="EMBL" id="JAOPJF010000012">
    <property type="protein sequence ID" value="KAK1147371.1"/>
    <property type="molecule type" value="Genomic_DNA"/>
</dbReference>
<evidence type="ECO:0000313" key="2">
    <source>
        <dbReference type="Proteomes" id="UP001177260"/>
    </source>
</evidence>
<organism evidence="1 2">
    <name type="scientific">Aspergillus melleus</name>
    <dbReference type="NCBI Taxonomy" id="138277"/>
    <lineage>
        <taxon>Eukaryota</taxon>
        <taxon>Fungi</taxon>
        <taxon>Dikarya</taxon>
        <taxon>Ascomycota</taxon>
        <taxon>Pezizomycotina</taxon>
        <taxon>Eurotiomycetes</taxon>
        <taxon>Eurotiomycetidae</taxon>
        <taxon>Eurotiales</taxon>
        <taxon>Aspergillaceae</taxon>
        <taxon>Aspergillus</taxon>
        <taxon>Aspergillus subgen. Circumdati</taxon>
    </lineage>
</organism>
<keyword evidence="2" id="KW-1185">Reference proteome</keyword>
<protein>
    <submittedName>
        <fullName evidence="1">Uncharacterized protein</fullName>
    </submittedName>
</protein>
<gene>
    <name evidence="1" type="ORF">N8T08_001452</name>
</gene>